<reference evidence="8" key="1">
    <citation type="submission" date="2020-05" db="EMBL/GenBank/DDBJ databases">
        <authorList>
            <person name="Chiriac C."/>
            <person name="Salcher M."/>
            <person name="Ghai R."/>
            <person name="Kavagutti S V."/>
        </authorList>
    </citation>
    <scope>NUCLEOTIDE SEQUENCE</scope>
</reference>
<feature type="domain" description="Major facilitator superfamily (MFS) profile" evidence="7">
    <location>
        <begin position="25"/>
        <end position="409"/>
    </location>
</feature>
<accession>A0A6J7QPE6</accession>
<dbReference type="Gene3D" id="1.20.1250.20">
    <property type="entry name" value="MFS general substrate transporter like domains"/>
    <property type="match status" value="1"/>
</dbReference>
<evidence type="ECO:0000313" key="8">
    <source>
        <dbReference type="EMBL" id="CAB5018805.1"/>
    </source>
</evidence>
<feature type="transmembrane region" description="Helical" evidence="6">
    <location>
        <begin position="150"/>
        <end position="174"/>
    </location>
</feature>
<dbReference type="InterPro" id="IPR011701">
    <property type="entry name" value="MFS"/>
</dbReference>
<dbReference type="GO" id="GO:0016020">
    <property type="term" value="C:membrane"/>
    <property type="evidence" value="ECO:0007669"/>
    <property type="project" value="UniProtKB-SubCell"/>
</dbReference>
<feature type="transmembrane region" description="Helical" evidence="6">
    <location>
        <begin position="63"/>
        <end position="83"/>
    </location>
</feature>
<dbReference type="SUPFAM" id="SSF103473">
    <property type="entry name" value="MFS general substrate transporter"/>
    <property type="match status" value="1"/>
</dbReference>
<evidence type="ECO:0000259" key="7">
    <source>
        <dbReference type="PROSITE" id="PS50850"/>
    </source>
</evidence>
<dbReference type="PANTHER" id="PTHR23506:SF23">
    <property type="entry name" value="GH10249P"/>
    <property type="match status" value="1"/>
</dbReference>
<keyword evidence="5 6" id="KW-0472">Membrane</keyword>
<dbReference type="InterPro" id="IPR036259">
    <property type="entry name" value="MFS_trans_sf"/>
</dbReference>
<evidence type="ECO:0000256" key="1">
    <source>
        <dbReference type="ARBA" id="ARBA00004141"/>
    </source>
</evidence>
<keyword evidence="2" id="KW-0813">Transport</keyword>
<dbReference type="InterPro" id="IPR001958">
    <property type="entry name" value="Tet-R_TetA/multi-R_MdtG-like"/>
</dbReference>
<feature type="transmembrane region" description="Helical" evidence="6">
    <location>
        <begin position="116"/>
        <end position="138"/>
    </location>
</feature>
<feature type="transmembrane region" description="Helical" evidence="6">
    <location>
        <begin position="267"/>
        <end position="284"/>
    </location>
</feature>
<dbReference type="EMBL" id="CAFBOZ010000259">
    <property type="protein sequence ID" value="CAB5018805.1"/>
    <property type="molecule type" value="Genomic_DNA"/>
</dbReference>
<dbReference type="PANTHER" id="PTHR23506">
    <property type="entry name" value="GH10249P"/>
    <property type="match status" value="1"/>
</dbReference>
<feature type="transmembrane region" description="Helical" evidence="6">
    <location>
        <begin position="319"/>
        <end position="341"/>
    </location>
</feature>
<comment type="subcellular location">
    <subcellularLocation>
        <location evidence="1">Membrane</location>
        <topology evidence="1">Multi-pass membrane protein</topology>
    </subcellularLocation>
</comment>
<evidence type="ECO:0000256" key="6">
    <source>
        <dbReference type="SAM" id="Phobius"/>
    </source>
</evidence>
<feature type="transmembrane region" description="Helical" evidence="6">
    <location>
        <begin position="26"/>
        <end position="51"/>
    </location>
</feature>
<keyword evidence="4 6" id="KW-1133">Transmembrane helix</keyword>
<dbReference type="PRINTS" id="PR01035">
    <property type="entry name" value="TCRTETA"/>
</dbReference>
<dbReference type="CDD" id="cd17325">
    <property type="entry name" value="MFS_MdtG_SLC18_like"/>
    <property type="match status" value="1"/>
</dbReference>
<dbReference type="Gene3D" id="1.20.1720.10">
    <property type="entry name" value="Multidrug resistance protein D"/>
    <property type="match status" value="1"/>
</dbReference>
<name>A0A6J7QPE6_9ZZZZ</name>
<dbReference type="InterPro" id="IPR020846">
    <property type="entry name" value="MFS_dom"/>
</dbReference>
<dbReference type="AlphaFoldDB" id="A0A6J7QPE6"/>
<sequence>MTVPSRPSRPSRARGIPLFSGLPREVVVLAAIAFCVALGFGIVAPAIPLFAKSFDVSTTAATSVIAVFALMRFVSSPFAGWLVNHIGERITLATGLGIVALSSAFAGLAGDFTHLLVLRGIGGIGSSMFTVSALALLLRVVGPEQRGRAAGAFQGGFLLGGVTGPALGGLVTGISLRLPFFIYAATLTAALVVALVFLTGSHLRAREAEAGNLGGQSVTMAVALHDSAYRAALAANLVSGFAFFGLRSAIIPLFVVEALQRGPEVTGYGLLVSAATQALLLLPAGRLADTRGRRPSMILGAATASGAMLLLALTSSTPLFLVAMAVFGVGSAFLGSAPSAVVGDITGRARGGIVVAAYQMCSDLGAVVGPITAGLIIDATGSFALAFVVGTAAGLIGLVTALFMRETLPLITQRAAAAHET</sequence>
<feature type="transmembrane region" description="Helical" evidence="6">
    <location>
        <begin position="90"/>
        <end position="110"/>
    </location>
</feature>
<proteinExistence type="predicted"/>
<dbReference type="GO" id="GO:0022857">
    <property type="term" value="F:transmembrane transporter activity"/>
    <property type="evidence" value="ECO:0007669"/>
    <property type="project" value="InterPro"/>
</dbReference>
<evidence type="ECO:0000256" key="3">
    <source>
        <dbReference type="ARBA" id="ARBA00022692"/>
    </source>
</evidence>
<evidence type="ECO:0000256" key="2">
    <source>
        <dbReference type="ARBA" id="ARBA00022448"/>
    </source>
</evidence>
<feature type="transmembrane region" description="Helical" evidence="6">
    <location>
        <begin position="233"/>
        <end position="255"/>
    </location>
</feature>
<protein>
    <submittedName>
        <fullName evidence="8">Unannotated protein</fullName>
    </submittedName>
</protein>
<feature type="transmembrane region" description="Helical" evidence="6">
    <location>
        <begin position="180"/>
        <end position="198"/>
    </location>
</feature>
<dbReference type="InterPro" id="IPR050930">
    <property type="entry name" value="MFS_Vesicular_Transporter"/>
</dbReference>
<feature type="transmembrane region" description="Helical" evidence="6">
    <location>
        <begin position="383"/>
        <end position="404"/>
    </location>
</feature>
<dbReference type="Pfam" id="PF07690">
    <property type="entry name" value="MFS_1"/>
    <property type="match status" value="1"/>
</dbReference>
<gene>
    <name evidence="8" type="ORF">UFOPK3992_01587</name>
</gene>
<evidence type="ECO:0000256" key="5">
    <source>
        <dbReference type="ARBA" id="ARBA00023136"/>
    </source>
</evidence>
<feature type="transmembrane region" description="Helical" evidence="6">
    <location>
        <begin position="296"/>
        <end position="313"/>
    </location>
</feature>
<dbReference type="PROSITE" id="PS50850">
    <property type="entry name" value="MFS"/>
    <property type="match status" value="1"/>
</dbReference>
<evidence type="ECO:0000256" key="4">
    <source>
        <dbReference type="ARBA" id="ARBA00022989"/>
    </source>
</evidence>
<feature type="transmembrane region" description="Helical" evidence="6">
    <location>
        <begin position="353"/>
        <end position="377"/>
    </location>
</feature>
<organism evidence="8">
    <name type="scientific">freshwater metagenome</name>
    <dbReference type="NCBI Taxonomy" id="449393"/>
    <lineage>
        <taxon>unclassified sequences</taxon>
        <taxon>metagenomes</taxon>
        <taxon>ecological metagenomes</taxon>
    </lineage>
</organism>
<keyword evidence="3 6" id="KW-0812">Transmembrane</keyword>